<organism evidence="2 3">
    <name type="scientific">Prorocentrum cordatum</name>
    <dbReference type="NCBI Taxonomy" id="2364126"/>
    <lineage>
        <taxon>Eukaryota</taxon>
        <taxon>Sar</taxon>
        <taxon>Alveolata</taxon>
        <taxon>Dinophyceae</taxon>
        <taxon>Prorocentrales</taxon>
        <taxon>Prorocentraceae</taxon>
        <taxon>Prorocentrum</taxon>
    </lineage>
</organism>
<dbReference type="InterPro" id="IPR018247">
    <property type="entry name" value="EF_Hand_1_Ca_BS"/>
</dbReference>
<evidence type="ECO:0000313" key="3">
    <source>
        <dbReference type="Proteomes" id="UP001189429"/>
    </source>
</evidence>
<feature type="domain" description="EF-hand" evidence="1">
    <location>
        <begin position="194"/>
        <end position="229"/>
    </location>
</feature>
<gene>
    <name evidence="2" type="ORF">PCOR1329_LOCUS58300</name>
</gene>
<evidence type="ECO:0000313" key="2">
    <source>
        <dbReference type="EMBL" id="CAK0872990.1"/>
    </source>
</evidence>
<dbReference type="Proteomes" id="UP001189429">
    <property type="component" value="Unassembled WGS sequence"/>
</dbReference>
<sequence>MRKDLSTQASLALVTVRTYGGRDRCGSSLTVYGSPIQWHPQVLFRVRSAFSICLPMRRQGAASSSLSSSYLCFVFFFAGPLSRCLAMSSLREQRCAWQGPACGLVSMTRAPGLRLLAAPAAAALAAAALTAPPPADALPAVSCPPAPLLAHHAGGPAAPEHPDRADCAAGLEAPHVALLQSKLNLGGAAPRADGPRAALAEWFAEADADRDGLLTAAEFGAWAGAPSTAGAALGVAPAVTAELDR</sequence>
<comment type="caution">
    <text evidence="2">The sequence shown here is derived from an EMBL/GenBank/DDBJ whole genome shotgun (WGS) entry which is preliminary data.</text>
</comment>
<dbReference type="PROSITE" id="PS50222">
    <property type="entry name" value="EF_HAND_2"/>
    <property type="match status" value="1"/>
</dbReference>
<keyword evidence="3" id="KW-1185">Reference proteome</keyword>
<proteinExistence type="predicted"/>
<dbReference type="EMBL" id="CAUYUJ010017226">
    <property type="protein sequence ID" value="CAK0872990.1"/>
    <property type="molecule type" value="Genomic_DNA"/>
</dbReference>
<reference evidence="2" key="1">
    <citation type="submission" date="2023-10" db="EMBL/GenBank/DDBJ databases">
        <authorList>
            <person name="Chen Y."/>
            <person name="Shah S."/>
            <person name="Dougan E. K."/>
            <person name="Thang M."/>
            <person name="Chan C."/>
        </authorList>
    </citation>
    <scope>NUCLEOTIDE SEQUENCE [LARGE SCALE GENOMIC DNA]</scope>
</reference>
<protein>
    <recommendedName>
        <fullName evidence="1">EF-hand domain-containing protein</fullName>
    </recommendedName>
</protein>
<accession>A0ABN9VID3</accession>
<name>A0ABN9VID3_9DINO</name>
<feature type="non-terminal residue" evidence="2">
    <location>
        <position position="245"/>
    </location>
</feature>
<dbReference type="InterPro" id="IPR002048">
    <property type="entry name" value="EF_hand_dom"/>
</dbReference>
<dbReference type="PROSITE" id="PS00018">
    <property type="entry name" value="EF_HAND_1"/>
    <property type="match status" value="1"/>
</dbReference>
<evidence type="ECO:0000259" key="1">
    <source>
        <dbReference type="PROSITE" id="PS50222"/>
    </source>
</evidence>